<dbReference type="Pfam" id="PF01740">
    <property type="entry name" value="STAS"/>
    <property type="match status" value="1"/>
</dbReference>
<dbReference type="CDD" id="cd07043">
    <property type="entry name" value="STAS_anti-anti-sigma_factors"/>
    <property type="match status" value="1"/>
</dbReference>
<dbReference type="EMBL" id="JAEINH010000003">
    <property type="protein sequence ID" value="MBI9114294.1"/>
    <property type="molecule type" value="Genomic_DNA"/>
</dbReference>
<feature type="domain" description="STAS" evidence="1">
    <location>
        <begin position="21"/>
        <end position="118"/>
    </location>
</feature>
<accession>A0A934ICD6</accession>
<evidence type="ECO:0000313" key="3">
    <source>
        <dbReference type="Proteomes" id="UP000602087"/>
    </source>
</evidence>
<dbReference type="Gene3D" id="3.30.750.24">
    <property type="entry name" value="STAS domain"/>
    <property type="match status" value="1"/>
</dbReference>
<protein>
    <submittedName>
        <fullName evidence="2">STAS domain-containing protein</fullName>
    </submittedName>
</protein>
<dbReference type="RefSeq" id="WP_198732856.1">
    <property type="nucleotide sequence ID" value="NZ_JAEINH010000003.1"/>
</dbReference>
<evidence type="ECO:0000313" key="2">
    <source>
        <dbReference type="EMBL" id="MBI9114294.1"/>
    </source>
</evidence>
<organism evidence="2 3">
    <name type="scientific">Sanguibacter suaedae</name>
    <dbReference type="NCBI Taxonomy" id="2795737"/>
    <lineage>
        <taxon>Bacteria</taxon>
        <taxon>Bacillati</taxon>
        <taxon>Actinomycetota</taxon>
        <taxon>Actinomycetes</taxon>
        <taxon>Micrococcales</taxon>
        <taxon>Sanguibacteraceae</taxon>
        <taxon>Sanguibacter</taxon>
    </lineage>
</organism>
<dbReference type="Proteomes" id="UP000602087">
    <property type="component" value="Unassembled WGS sequence"/>
</dbReference>
<reference evidence="2" key="1">
    <citation type="submission" date="2020-12" db="EMBL/GenBank/DDBJ databases">
        <title>Sanguibacter suaedae sp. nov., isolated from Suaeda aralocaspica.</title>
        <authorList>
            <person name="Ma Q."/>
        </authorList>
    </citation>
    <scope>NUCLEOTIDE SEQUENCE</scope>
    <source>
        <strain evidence="2">YZGR15</strain>
    </source>
</reference>
<dbReference type="InterPro" id="IPR036513">
    <property type="entry name" value="STAS_dom_sf"/>
</dbReference>
<gene>
    <name evidence="2" type="ORF">JAV76_04600</name>
</gene>
<proteinExistence type="predicted"/>
<name>A0A934ICD6_9MICO</name>
<comment type="caution">
    <text evidence="2">The sequence shown here is derived from an EMBL/GenBank/DDBJ whole genome shotgun (WGS) entry which is preliminary data.</text>
</comment>
<evidence type="ECO:0000259" key="1">
    <source>
        <dbReference type="PROSITE" id="PS50801"/>
    </source>
</evidence>
<keyword evidence="3" id="KW-1185">Reference proteome</keyword>
<dbReference type="SUPFAM" id="SSF52091">
    <property type="entry name" value="SpoIIaa-like"/>
    <property type="match status" value="1"/>
</dbReference>
<dbReference type="AlphaFoldDB" id="A0A934ICD6"/>
<dbReference type="InterPro" id="IPR002645">
    <property type="entry name" value="STAS_dom"/>
</dbReference>
<sequence>MKDVKERSGGIRLVGEATQSVVSMWGEIDGALRTEASMALAMALDRDLPVVIDTSDVLFMDSMGIAFLVQFYTIGHEEGLDVHLRNPPAAVSDVLGMLGVDDFFESAPANSRGGLVLS</sequence>
<dbReference type="PROSITE" id="PS50801">
    <property type="entry name" value="STAS"/>
    <property type="match status" value="1"/>
</dbReference>